<gene>
    <name evidence="2" type="ORF">B0A54_05762</name>
</gene>
<evidence type="ECO:0000313" key="3">
    <source>
        <dbReference type="Proteomes" id="UP000310066"/>
    </source>
</evidence>
<name>A0A4U0V3P5_9PEZI</name>
<feature type="compositionally biased region" description="Low complexity" evidence="1">
    <location>
        <begin position="35"/>
        <end position="72"/>
    </location>
</feature>
<dbReference type="OrthoDB" id="10466674at2759"/>
<dbReference type="EMBL" id="NAJP01000019">
    <property type="protein sequence ID" value="TKA43281.1"/>
    <property type="molecule type" value="Genomic_DNA"/>
</dbReference>
<dbReference type="Proteomes" id="UP000310066">
    <property type="component" value="Unassembled WGS sequence"/>
</dbReference>
<comment type="caution">
    <text evidence="2">The sequence shown here is derived from an EMBL/GenBank/DDBJ whole genome shotgun (WGS) entry which is preliminary data.</text>
</comment>
<dbReference type="AlphaFoldDB" id="A0A4U0V3P5"/>
<sequence length="84" mass="8938">MSGTGSQPNAWQAAKVLRPSNSASRTPQNRSGTASPSPQTQTTQSPRQDGGRQQQQQQQNNSMPGGSNGQSSKAEQQQPDTQDE</sequence>
<accession>A0A4U0V3P5</accession>
<reference evidence="2 3" key="1">
    <citation type="submission" date="2017-03" db="EMBL/GenBank/DDBJ databases">
        <title>Genomes of endolithic fungi from Antarctica.</title>
        <authorList>
            <person name="Coleine C."/>
            <person name="Masonjones S."/>
            <person name="Stajich J.E."/>
        </authorList>
    </citation>
    <scope>NUCLEOTIDE SEQUENCE [LARGE SCALE GENOMIC DNA]</scope>
    <source>
        <strain evidence="2 3">CCFEE 5311</strain>
    </source>
</reference>
<feature type="region of interest" description="Disordered" evidence="1">
    <location>
        <begin position="1"/>
        <end position="84"/>
    </location>
</feature>
<evidence type="ECO:0000313" key="2">
    <source>
        <dbReference type="EMBL" id="TKA43281.1"/>
    </source>
</evidence>
<proteinExistence type="predicted"/>
<organism evidence="2 3">
    <name type="scientific">Friedmanniomyces endolithicus</name>
    <dbReference type="NCBI Taxonomy" id="329885"/>
    <lineage>
        <taxon>Eukaryota</taxon>
        <taxon>Fungi</taxon>
        <taxon>Dikarya</taxon>
        <taxon>Ascomycota</taxon>
        <taxon>Pezizomycotina</taxon>
        <taxon>Dothideomycetes</taxon>
        <taxon>Dothideomycetidae</taxon>
        <taxon>Mycosphaerellales</taxon>
        <taxon>Teratosphaeriaceae</taxon>
        <taxon>Friedmanniomyces</taxon>
    </lineage>
</organism>
<evidence type="ECO:0000256" key="1">
    <source>
        <dbReference type="SAM" id="MobiDB-lite"/>
    </source>
</evidence>
<protein>
    <submittedName>
        <fullName evidence="2">Uncharacterized protein</fullName>
    </submittedName>
</protein>
<feature type="compositionally biased region" description="Polar residues" evidence="1">
    <location>
        <begin position="19"/>
        <end position="34"/>
    </location>
</feature>
<feature type="compositionally biased region" description="Polar residues" evidence="1">
    <location>
        <begin position="73"/>
        <end position="84"/>
    </location>
</feature>
<feature type="compositionally biased region" description="Polar residues" evidence="1">
    <location>
        <begin position="1"/>
        <end position="10"/>
    </location>
</feature>